<dbReference type="GO" id="GO:0016798">
    <property type="term" value="F:hydrolase activity, acting on glycosyl bonds"/>
    <property type="evidence" value="ECO:0007669"/>
    <property type="project" value="UniProtKB-KW"/>
</dbReference>
<accession>A0A0J1FL42</accession>
<feature type="domain" description="LysM" evidence="4">
    <location>
        <begin position="2"/>
        <end position="46"/>
    </location>
</feature>
<dbReference type="PROSITE" id="PS50943">
    <property type="entry name" value="HTH_CROC1"/>
    <property type="match status" value="1"/>
</dbReference>
<dbReference type="Pfam" id="PF01476">
    <property type="entry name" value="LysM"/>
    <property type="match status" value="1"/>
</dbReference>
<dbReference type="Gene3D" id="3.10.50.10">
    <property type="match status" value="1"/>
</dbReference>
<dbReference type="SUPFAM" id="SSF51445">
    <property type="entry name" value="(Trans)glycosidases"/>
    <property type="match status" value="1"/>
</dbReference>
<dbReference type="InterPro" id="IPR036779">
    <property type="entry name" value="LysM_dom_sf"/>
</dbReference>
<dbReference type="InterPro" id="IPR011583">
    <property type="entry name" value="Chitinase_II/V-like_cat"/>
</dbReference>
<reference evidence="6 7" key="1">
    <citation type="submission" date="2015-06" db="EMBL/GenBank/DDBJ databases">
        <title>Draft genome of the moderately acidophilic sulfate reducer Candidatus Desulfosporosinus acididurans strain M1.</title>
        <authorList>
            <person name="Poehlein A."/>
            <person name="Petzsch P."/>
            <person name="Johnson B.D."/>
            <person name="Schloemann M."/>
            <person name="Daniel R."/>
            <person name="Muehling M."/>
        </authorList>
    </citation>
    <scope>NUCLEOTIDE SEQUENCE [LARGE SCALE GENOMIC DNA]</scope>
    <source>
        <strain evidence="6 7">M1</strain>
    </source>
</reference>
<organism evidence="6 7">
    <name type="scientific">Desulfosporosinus acididurans</name>
    <dbReference type="NCBI Taxonomy" id="476652"/>
    <lineage>
        <taxon>Bacteria</taxon>
        <taxon>Bacillati</taxon>
        <taxon>Bacillota</taxon>
        <taxon>Clostridia</taxon>
        <taxon>Eubacteriales</taxon>
        <taxon>Desulfitobacteriaceae</taxon>
        <taxon>Desulfosporosinus</taxon>
    </lineage>
</organism>
<evidence type="ECO:0000313" key="7">
    <source>
        <dbReference type="Proteomes" id="UP000036356"/>
    </source>
</evidence>
<dbReference type="GO" id="GO:0012505">
    <property type="term" value="C:endomembrane system"/>
    <property type="evidence" value="ECO:0007669"/>
    <property type="project" value="TreeGrafter"/>
</dbReference>
<dbReference type="InterPro" id="IPR018392">
    <property type="entry name" value="LysM"/>
</dbReference>
<feature type="domain" description="GH18" evidence="5">
    <location>
        <begin position="60"/>
        <end position="382"/>
    </location>
</feature>
<dbReference type="SUPFAM" id="SSF54106">
    <property type="entry name" value="LysM domain"/>
    <property type="match status" value="1"/>
</dbReference>
<gene>
    <name evidence="6" type="primary">yaaH</name>
    <name evidence="6" type="ORF">DEAC_c38330</name>
</gene>
<dbReference type="STRING" id="476652.DEAC_c38330"/>
<keyword evidence="7" id="KW-1185">Reference proteome</keyword>
<dbReference type="PANTHER" id="PTHR46066">
    <property type="entry name" value="CHITINASE DOMAIN-CONTAINING PROTEIN 1 FAMILY MEMBER"/>
    <property type="match status" value="1"/>
</dbReference>
<dbReference type="GO" id="GO:0005975">
    <property type="term" value="P:carbohydrate metabolic process"/>
    <property type="evidence" value="ECO:0007669"/>
    <property type="project" value="InterPro"/>
</dbReference>
<dbReference type="RefSeq" id="WP_047811611.1">
    <property type="nucleotide sequence ID" value="NZ_LDZY01000016.1"/>
</dbReference>
<dbReference type="PATRIC" id="fig|476652.3.peg.4057"/>
<dbReference type="Pfam" id="PF00704">
    <property type="entry name" value="Glyco_hydro_18"/>
    <property type="match status" value="1"/>
</dbReference>
<dbReference type="InterPro" id="IPR001223">
    <property type="entry name" value="Glyco_hydro18_cat"/>
</dbReference>
<evidence type="ECO:0000256" key="1">
    <source>
        <dbReference type="ARBA" id="ARBA00022801"/>
    </source>
</evidence>
<dbReference type="InterPro" id="IPR017853">
    <property type="entry name" value="GH"/>
</dbReference>
<dbReference type="CDD" id="cd00118">
    <property type="entry name" value="LysM"/>
    <property type="match status" value="1"/>
</dbReference>
<evidence type="ECO:0000256" key="2">
    <source>
        <dbReference type="ARBA" id="ARBA00023295"/>
    </source>
</evidence>
<dbReference type="InterPro" id="IPR001387">
    <property type="entry name" value="Cro/C1-type_HTH"/>
</dbReference>
<dbReference type="Proteomes" id="UP000036356">
    <property type="component" value="Unassembled WGS sequence"/>
</dbReference>
<dbReference type="PROSITE" id="PS51782">
    <property type="entry name" value="LYSM"/>
    <property type="match status" value="1"/>
</dbReference>
<sequence length="382" mass="43100">MGIHVIKSGETLSKIAKHYGVSLDTIVSANQVPDKDRLVVGQTLVIPTTSHQIFSAKPTIDVSAYLDPRITGNLSGQTIDRVGRDLTYLAIFSHAVNLDGSLSPLDDQGPIAAAKRNRVAPLLVLTNYVGGQFSRDLATAIFNDVNLQDYILDQALYLMEEKGYQGLDFDFEYLGGDNRLGYLHFLQRAAAKVKPHGYFLSAAVAPKVSGEQRGILYEGHDYTGIGQIVDFMFIMTYEWGWSGGEPMAVSPINLVRNVMNYAVNVIPRNKIMMGIPLYGYDWILPHVPGKWARSISSQQALKLAIQYGVQIHFNKTAQAPWFKYRDLQGRHHEVWFEDARSIQSKFDLVKQLGILGFYYWVLGHEFPQNWLLLEENFTVRKW</sequence>
<comment type="caution">
    <text evidence="6">The sequence shown here is derived from an EMBL/GenBank/DDBJ whole genome shotgun (WGS) entry which is preliminary data.</text>
</comment>
<evidence type="ECO:0000259" key="4">
    <source>
        <dbReference type="PROSITE" id="PS51782"/>
    </source>
</evidence>
<dbReference type="CDD" id="cd02874">
    <property type="entry name" value="GH18_CFLE_spore_hydrolase"/>
    <property type="match status" value="1"/>
</dbReference>
<dbReference type="InterPro" id="IPR041704">
    <property type="entry name" value="CFLE_GH18"/>
</dbReference>
<dbReference type="PANTHER" id="PTHR46066:SF2">
    <property type="entry name" value="CHITINASE DOMAIN-CONTAINING PROTEIN 1"/>
    <property type="match status" value="1"/>
</dbReference>
<dbReference type="PROSITE" id="PS51910">
    <property type="entry name" value="GH18_2"/>
    <property type="match status" value="1"/>
</dbReference>
<dbReference type="EMBL" id="LDZY01000016">
    <property type="protein sequence ID" value="KLU64200.1"/>
    <property type="molecule type" value="Genomic_DNA"/>
</dbReference>
<evidence type="ECO:0000259" key="3">
    <source>
        <dbReference type="PROSITE" id="PS50943"/>
    </source>
</evidence>
<dbReference type="Gene3D" id="3.10.350.10">
    <property type="entry name" value="LysM domain"/>
    <property type="match status" value="1"/>
</dbReference>
<protein>
    <submittedName>
        <fullName evidence="6">Spore germination protein YaaH</fullName>
    </submittedName>
</protein>
<keyword evidence="2" id="KW-0326">Glycosidase</keyword>
<dbReference type="InterPro" id="IPR029070">
    <property type="entry name" value="Chitinase_insertion_sf"/>
</dbReference>
<feature type="domain" description="HTH cro/C1-type" evidence="3">
    <location>
        <begin position="8"/>
        <end position="26"/>
    </location>
</feature>
<dbReference type="Gene3D" id="3.20.20.80">
    <property type="entry name" value="Glycosidases"/>
    <property type="match status" value="1"/>
</dbReference>
<keyword evidence="1" id="KW-0378">Hydrolase</keyword>
<evidence type="ECO:0000259" key="5">
    <source>
        <dbReference type="PROSITE" id="PS51910"/>
    </source>
</evidence>
<dbReference type="AlphaFoldDB" id="A0A0J1FL42"/>
<dbReference type="GO" id="GO:0008061">
    <property type="term" value="F:chitin binding"/>
    <property type="evidence" value="ECO:0007669"/>
    <property type="project" value="InterPro"/>
</dbReference>
<dbReference type="GO" id="GO:0070492">
    <property type="term" value="F:oligosaccharide binding"/>
    <property type="evidence" value="ECO:0007669"/>
    <property type="project" value="TreeGrafter"/>
</dbReference>
<dbReference type="SMART" id="SM00636">
    <property type="entry name" value="Glyco_18"/>
    <property type="match status" value="1"/>
</dbReference>
<proteinExistence type="predicted"/>
<dbReference type="SMART" id="SM00257">
    <property type="entry name" value="LysM"/>
    <property type="match status" value="1"/>
</dbReference>
<evidence type="ECO:0000313" key="6">
    <source>
        <dbReference type="EMBL" id="KLU64200.1"/>
    </source>
</evidence>
<name>A0A0J1FL42_9FIRM</name>